<keyword evidence="7" id="KW-0862">Zinc</keyword>
<protein>
    <submittedName>
        <fullName evidence="11">Polyphenol oxidase family protein</fullName>
    </submittedName>
</protein>
<dbReference type="Proteomes" id="UP000697330">
    <property type="component" value="Unassembled WGS sequence"/>
</dbReference>
<reference evidence="11" key="2">
    <citation type="submission" date="2021-09" db="EMBL/GenBank/DDBJ databases">
        <authorList>
            <person name="Gilroy R."/>
        </authorList>
    </citation>
    <scope>NUCLEOTIDE SEQUENCE</scope>
    <source>
        <strain evidence="11">CHK124-7917</strain>
    </source>
</reference>
<reference evidence="11" key="1">
    <citation type="journal article" date="2021" name="PeerJ">
        <title>Extensive microbial diversity within the chicken gut microbiome revealed by metagenomics and culture.</title>
        <authorList>
            <person name="Gilroy R."/>
            <person name="Ravi A."/>
            <person name="Getino M."/>
            <person name="Pursley I."/>
            <person name="Horton D.L."/>
            <person name="Alikhan N.F."/>
            <person name="Baker D."/>
            <person name="Gharbi K."/>
            <person name="Hall N."/>
            <person name="Watson M."/>
            <person name="Adriaenssens E.M."/>
            <person name="Foster-Nyarko E."/>
            <person name="Jarju S."/>
            <person name="Secka A."/>
            <person name="Antonio M."/>
            <person name="Oren A."/>
            <person name="Chaudhuri R.R."/>
            <person name="La Ragione R."/>
            <person name="Hildebrand F."/>
            <person name="Pallen M.J."/>
        </authorList>
    </citation>
    <scope>NUCLEOTIDE SEQUENCE</scope>
    <source>
        <strain evidence="11">CHK124-7917</strain>
    </source>
</reference>
<evidence type="ECO:0000256" key="3">
    <source>
        <dbReference type="ARBA" id="ARBA00007353"/>
    </source>
</evidence>
<organism evidence="11 12">
    <name type="scientific">Thermophilibacter provencensis</name>
    <dbReference type="NCBI Taxonomy" id="1852386"/>
    <lineage>
        <taxon>Bacteria</taxon>
        <taxon>Bacillati</taxon>
        <taxon>Actinomycetota</taxon>
        <taxon>Coriobacteriia</taxon>
        <taxon>Coriobacteriales</taxon>
        <taxon>Atopobiaceae</taxon>
        <taxon>Thermophilibacter</taxon>
    </lineage>
</organism>
<gene>
    <name evidence="11" type="ORF">K8U72_05455</name>
</gene>
<evidence type="ECO:0000256" key="10">
    <source>
        <dbReference type="ARBA" id="ARBA00049893"/>
    </source>
</evidence>
<evidence type="ECO:0000256" key="9">
    <source>
        <dbReference type="ARBA" id="ARBA00048968"/>
    </source>
</evidence>
<dbReference type="EMBL" id="DYWQ01000084">
    <property type="protein sequence ID" value="HJF45214.1"/>
    <property type="molecule type" value="Genomic_DNA"/>
</dbReference>
<dbReference type="GO" id="GO:0016787">
    <property type="term" value="F:hydrolase activity"/>
    <property type="evidence" value="ECO:0007669"/>
    <property type="project" value="UniProtKB-KW"/>
</dbReference>
<dbReference type="InterPro" id="IPR003730">
    <property type="entry name" value="Cu_polyphenol_OxRdtase"/>
</dbReference>
<evidence type="ECO:0000256" key="6">
    <source>
        <dbReference type="ARBA" id="ARBA00022801"/>
    </source>
</evidence>
<comment type="similarity">
    <text evidence="3">Belongs to the purine nucleoside phosphorylase YfiH/LACC1 family.</text>
</comment>
<dbReference type="Pfam" id="PF02578">
    <property type="entry name" value="Cu-oxidase_4"/>
    <property type="match status" value="1"/>
</dbReference>
<comment type="caution">
    <text evidence="11">The sequence shown here is derived from an EMBL/GenBank/DDBJ whole genome shotgun (WGS) entry which is preliminary data.</text>
</comment>
<evidence type="ECO:0000256" key="7">
    <source>
        <dbReference type="ARBA" id="ARBA00022833"/>
    </source>
</evidence>
<evidence type="ECO:0000256" key="1">
    <source>
        <dbReference type="ARBA" id="ARBA00000553"/>
    </source>
</evidence>
<dbReference type="PANTHER" id="PTHR30616:SF2">
    <property type="entry name" value="PURINE NUCLEOSIDE PHOSPHORYLASE LACC1"/>
    <property type="match status" value="1"/>
</dbReference>
<dbReference type="InterPro" id="IPR011324">
    <property type="entry name" value="Cytotoxic_necrot_fac-like_cat"/>
</dbReference>
<sequence length="282" mass="29177">MPSLERHRSGDVTLLTDPSVPGRVTFAFTERAGGVSEPPYASLNLGDRCGDDPARVAENRRRALAALGAEDLLERLVCPHQVHGDRVVTVRSAEPAALEAARAEALSGADAVVCVADEVPVLMCFADCVPVVLVAPGGFAIVHSGWRGTLARVAARAARELVEAAGCGAGELLAYVGPHIGAGDYEVSEELLGTFAGEFGEGVARAPRNLDLAFAVTSALADAGVAADRVAVCDASTARATDRFFSYRAEGGACGRHAAVALMGRRPAGWPAAGAMEEGWCR</sequence>
<evidence type="ECO:0000313" key="11">
    <source>
        <dbReference type="EMBL" id="HJF45214.1"/>
    </source>
</evidence>
<evidence type="ECO:0000256" key="8">
    <source>
        <dbReference type="ARBA" id="ARBA00047989"/>
    </source>
</evidence>
<evidence type="ECO:0000256" key="5">
    <source>
        <dbReference type="ARBA" id="ARBA00022723"/>
    </source>
</evidence>
<evidence type="ECO:0000256" key="2">
    <source>
        <dbReference type="ARBA" id="ARBA00003215"/>
    </source>
</evidence>
<comment type="function">
    <text evidence="2">Purine nucleoside enzyme that catalyzes the phosphorolysis of adenosine and inosine nucleosides, yielding D-ribose 1-phosphate and the respective free bases, adenine and hypoxanthine. Also catalyzes the phosphorolysis of S-methyl-5'-thioadenosine into adenine and S-methyl-5-thio-alpha-D-ribose 1-phosphate. Also has adenosine deaminase activity.</text>
</comment>
<comment type="catalytic activity">
    <reaction evidence="8">
        <text>adenosine + H2O + H(+) = inosine + NH4(+)</text>
        <dbReference type="Rhea" id="RHEA:24408"/>
        <dbReference type="ChEBI" id="CHEBI:15377"/>
        <dbReference type="ChEBI" id="CHEBI:15378"/>
        <dbReference type="ChEBI" id="CHEBI:16335"/>
        <dbReference type="ChEBI" id="CHEBI:17596"/>
        <dbReference type="ChEBI" id="CHEBI:28938"/>
        <dbReference type="EC" id="3.5.4.4"/>
    </reaction>
    <physiologicalReaction direction="left-to-right" evidence="8">
        <dbReference type="Rhea" id="RHEA:24409"/>
    </physiologicalReaction>
</comment>
<keyword evidence="6" id="KW-0378">Hydrolase</keyword>
<dbReference type="SUPFAM" id="SSF64438">
    <property type="entry name" value="CNF1/YfiH-like putative cysteine hydrolases"/>
    <property type="match status" value="1"/>
</dbReference>
<dbReference type="Gene3D" id="3.60.140.10">
    <property type="entry name" value="CNF1/YfiH-like putative cysteine hydrolases"/>
    <property type="match status" value="1"/>
</dbReference>
<keyword evidence="5" id="KW-0479">Metal-binding</keyword>
<dbReference type="PANTHER" id="PTHR30616">
    <property type="entry name" value="UNCHARACTERIZED PROTEIN YFIH"/>
    <property type="match status" value="1"/>
</dbReference>
<proteinExistence type="inferred from homology"/>
<keyword evidence="4" id="KW-0808">Transferase</keyword>
<name>A0A921GG32_9ACTN</name>
<evidence type="ECO:0000256" key="4">
    <source>
        <dbReference type="ARBA" id="ARBA00022679"/>
    </source>
</evidence>
<dbReference type="GO" id="GO:0005507">
    <property type="term" value="F:copper ion binding"/>
    <property type="evidence" value="ECO:0007669"/>
    <property type="project" value="TreeGrafter"/>
</dbReference>
<dbReference type="GO" id="GO:0017061">
    <property type="term" value="F:S-methyl-5-thioadenosine phosphorylase activity"/>
    <property type="evidence" value="ECO:0007669"/>
    <property type="project" value="UniProtKB-EC"/>
</dbReference>
<dbReference type="AlphaFoldDB" id="A0A921GG32"/>
<dbReference type="InterPro" id="IPR038371">
    <property type="entry name" value="Cu_polyphenol_OxRdtase_sf"/>
</dbReference>
<accession>A0A921GG32</accession>
<comment type="catalytic activity">
    <reaction evidence="9">
        <text>adenosine + phosphate = alpha-D-ribose 1-phosphate + adenine</text>
        <dbReference type="Rhea" id="RHEA:27642"/>
        <dbReference type="ChEBI" id="CHEBI:16335"/>
        <dbReference type="ChEBI" id="CHEBI:16708"/>
        <dbReference type="ChEBI" id="CHEBI:43474"/>
        <dbReference type="ChEBI" id="CHEBI:57720"/>
        <dbReference type="EC" id="2.4.2.1"/>
    </reaction>
    <physiologicalReaction direction="left-to-right" evidence="9">
        <dbReference type="Rhea" id="RHEA:27643"/>
    </physiologicalReaction>
</comment>
<comment type="catalytic activity">
    <reaction evidence="10">
        <text>S-methyl-5'-thioadenosine + phosphate = 5-(methylsulfanyl)-alpha-D-ribose 1-phosphate + adenine</text>
        <dbReference type="Rhea" id="RHEA:11852"/>
        <dbReference type="ChEBI" id="CHEBI:16708"/>
        <dbReference type="ChEBI" id="CHEBI:17509"/>
        <dbReference type="ChEBI" id="CHEBI:43474"/>
        <dbReference type="ChEBI" id="CHEBI:58533"/>
        <dbReference type="EC" id="2.4.2.28"/>
    </reaction>
    <physiologicalReaction direction="left-to-right" evidence="10">
        <dbReference type="Rhea" id="RHEA:11853"/>
    </physiologicalReaction>
</comment>
<evidence type="ECO:0000313" key="12">
    <source>
        <dbReference type="Proteomes" id="UP000697330"/>
    </source>
</evidence>
<comment type="catalytic activity">
    <reaction evidence="1">
        <text>inosine + phosphate = alpha-D-ribose 1-phosphate + hypoxanthine</text>
        <dbReference type="Rhea" id="RHEA:27646"/>
        <dbReference type="ChEBI" id="CHEBI:17368"/>
        <dbReference type="ChEBI" id="CHEBI:17596"/>
        <dbReference type="ChEBI" id="CHEBI:43474"/>
        <dbReference type="ChEBI" id="CHEBI:57720"/>
        <dbReference type="EC" id="2.4.2.1"/>
    </reaction>
    <physiologicalReaction direction="left-to-right" evidence="1">
        <dbReference type="Rhea" id="RHEA:27647"/>
    </physiologicalReaction>
</comment>
<dbReference type="CDD" id="cd16833">
    <property type="entry name" value="YfiH"/>
    <property type="match status" value="1"/>
</dbReference>